<dbReference type="AlphaFoldDB" id="H2KVU2"/>
<evidence type="ECO:0000313" key="3">
    <source>
        <dbReference type="Proteomes" id="UP000008909"/>
    </source>
</evidence>
<keyword evidence="3" id="KW-1185">Reference proteome</keyword>
<dbReference type="EMBL" id="DF145033">
    <property type="protein sequence ID" value="GAA42032.2"/>
    <property type="molecule type" value="Genomic_DNA"/>
</dbReference>
<protein>
    <submittedName>
        <fullName evidence="2">Uncharacterized protein</fullName>
    </submittedName>
</protein>
<evidence type="ECO:0000313" key="2">
    <source>
        <dbReference type="EMBL" id="GAA42032.2"/>
    </source>
</evidence>
<feature type="coiled-coil region" evidence="1">
    <location>
        <begin position="162"/>
        <end position="189"/>
    </location>
</feature>
<reference evidence="2" key="1">
    <citation type="journal article" date="2011" name="Genome Biol.">
        <title>The draft genome of the carcinogenic human liver fluke Clonorchis sinensis.</title>
        <authorList>
            <person name="Wang X."/>
            <person name="Chen W."/>
            <person name="Huang Y."/>
            <person name="Sun J."/>
            <person name="Men J."/>
            <person name="Liu H."/>
            <person name="Luo F."/>
            <person name="Guo L."/>
            <person name="Lv X."/>
            <person name="Deng C."/>
            <person name="Zhou C."/>
            <person name="Fan Y."/>
            <person name="Li X."/>
            <person name="Huang L."/>
            <person name="Hu Y."/>
            <person name="Liang C."/>
            <person name="Hu X."/>
            <person name="Xu J."/>
            <person name="Yu X."/>
        </authorList>
    </citation>
    <scope>NUCLEOTIDE SEQUENCE [LARGE SCALE GENOMIC DNA]</scope>
    <source>
        <strain evidence="2">Henan</strain>
    </source>
</reference>
<accession>H2KVU2</accession>
<evidence type="ECO:0000256" key="1">
    <source>
        <dbReference type="SAM" id="Coils"/>
    </source>
</evidence>
<proteinExistence type="predicted"/>
<organism evidence="2 3">
    <name type="scientific">Clonorchis sinensis</name>
    <name type="common">Chinese liver fluke</name>
    <dbReference type="NCBI Taxonomy" id="79923"/>
    <lineage>
        <taxon>Eukaryota</taxon>
        <taxon>Metazoa</taxon>
        <taxon>Spiralia</taxon>
        <taxon>Lophotrochozoa</taxon>
        <taxon>Platyhelminthes</taxon>
        <taxon>Trematoda</taxon>
        <taxon>Digenea</taxon>
        <taxon>Opisthorchiida</taxon>
        <taxon>Opisthorchiata</taxon>
        <taxon>Opisthorchiidae</taxon>
        <taxon>Clonorchis</taxon>
    </lineage>
</organism>
<sequence>MGQAADKPGEVLTLKWGHFNGYNVVDVCLHNAIFSGQFACLLTVSIKKYETAALLVAAPSAAKRERMHTWSFGRPRSARTRRPQGFAVYHNKRFPDPKSPSALPPVCSKKRLRARRPSFKPAHFSRPAKTVFQATSDRSVVLTDIPLPPQPDNTILSPLPVGSEVLNDLENLRIRVHQMEKEMSVLRTIQSIACILNPDATCDPTNLEKASILIDTIASEICQRIECRHQVLTFNAPDRISLGHTKTSILTARGMQDIIYTARRLRKSKPSMRCQIIVQSRMKRMPRVC</sequence>
<dbReference type="Proteomes" id="UP000008909">
    <property type="component" value="Unassembled WGS sequence"/>
</dbReference>
<gene>
    <name evidence="2" type="ORF">CLF_113183</name>
</gene>
<keyword evidence="1" id="KW-0175">Coiled coil</keyword>
<name>H2KVU2_CLOSI</name>